<accession>A0A172Y4W9</accession>
<feature type="domain" description="5-hmdU DNA kinase helical" evidence="1">
    <location>
        <begin position="16"/>
        <end position="294"/>
    </location>
</feature>
<evidence type="ECO:0000313" key="2">
    <source>
        <dbReference type="EMBL" id="ANF54267.1"/>
    </source>
</evidence>
<evidence type="ECO:0000313" key="3">
    <source>
        <dbReference type="Proteomes" id="UP000077603"/>
    </source>
</evidence>
<dbReference type="RefSeq" id="WP_025977035.1">
    <property type="nucleotide sequence ID" value="NZ_CP015614.1"/>
</dbReference>
<keyword evidence="3" id="KW-1185">Reference proteome</keyword>
<protein>
    <recommendedName>
        <fullName evidence="1">5-hmdU DNA kinase helical domain-containing protein</fullName>
    </recommendedName>
</protein>
<dbReference type="AlphaFoldDB" id="A0A172Y4W9"/>
<dbReference type="STRING" id="588932.DA69_05650"/>
<gene>
    <name evidence="2" type="ORF">DA69_05650</name>
</gene>
<dbReference type="Proteomes" id="UP000077603">
    <property type="component" value="Chromosome"/>
</dbReference>
<dbReference type="InterPro" id="IPR040684">
    <property type="entry name" value="HMUDK_hel"/>
</dbReference>
<reference evidence="2 3" key="1">
    <citation type="journal article" date="2014" name="Genome Announc.">
        <title>Genome Sequence of a Promising Hydrogen-Producing Facultative Anaerobic Bacterium, Brevundimonas naejangsanensis Strain B1.</title>
        <authorList>
            <person name="Su H."/>
            <person name="Zhang T."/>
            <person name="Bao M."/>
            <person name="Jiang Y."/>
            <person name="Wang Y."/>
            <person name="Tan T."/>
        </authorList>
    </citation>
    <scope>NUCLEOTIDE SEQUENCE [LARGE SCALE GENOMIC DNA]</scope>
    <source>
        <strain evidence="2 3">B1</strain>
    </source>
</reference>
<proteinExistence type="predicted"/>
<organism evidence="2 3">
    <name type="scientific">Brevundimonas naejangsanensis</name>
    <dbReference type="NCBI Taxonomy" id="588932"/>
    <lineage>
        <taxon>Bacteria</taxon>
        <taxon>Pseudomonadati</taxon>
        <taxon>Pseudomonadota</taxon>
        <taxon>Alphaproteobacteria</taxon>
        <taxon>Caulobacterales</taxon>
        <taxon>Caulobacteraceae</taxon>
        <taxon>Brevundimonas</taxon>
    </lineage>
</organism>
<dbReference type="EMBL" id="CP015614">
    <property type="protein sequence ID" value="ANF54267.1"/>
    <property type="molecule type" value="Genomic_DNA"/>
</dbReference>
<dbReference type="Pfam" id="PF18723">
    <property type="entry name" value="HMUDK_hel"/>
    <property type="match status" value="1"/>
</dbReference>
<dbReference type="KEGG" id="bne:DA69_05650"/>
<sequence length="343" mass="38850">MIVIKTRKKPKPRRGVYELYWRFASRRQAAFERRLAGKCAPWSDDPILQEFKFCNVYRAADRVSQYMIRNVCYAEDAGSPADRAFQIVAFRTFSKIRTWEKLTTLLDGPPRIQDLADGRFVAALNQIKREDGGLYTGAFILCANKAFGHDEKHHNHAALFEKMFVQDAVADRLIGANAFESIVRTLEGYPLMGPFMAYQTAVDLNYSELTDFSENDYTQAGPGAVRGLAKVFEDLGDYTPSEAIKLMVDQQEAEFERLDLPFLGLFGRPLHAIDCQGLFCETDKYCREAAPELASNRSRIKARYRPSSTSLELFFPPKWRLAPPVRTMPAGSLQAQPDLFASA</sequence>
<name>A0A172Y4W9_9CAUL</name>
<evidence type="ECO:0000259" key="1">
    <source>
        <dbReference type="Pfam" id="PF18723"/>
    </source>
</evidence>